<name>A0ABT2UDG9_9BACL</name>
<evidence type="ECO:0000256" key="4">
    <source>
        <dbReference type="ARBA" id="ARBA00023141"/>
    </source>
</evidence>
<keyword evidence="9" id="KW-1185">Reference proteome</keyword>
<evidence type="ECO:0000259" key="7">
    <source>
        <dbReference type="Pfam" id="PF02885"/>
    </source>
</evidence>
<dbReference type="Gene3D" id="3.40.1030.10">
    <property type="entry name" value="Nucleoside phosphorylase/phosphoribosyltransferase catalytic domain"/>
    <property type="match status" value="1"/>
</dbReference>
<dbReference type="Pfam" id="PF00591">
    <property type="entry name" value="Glycos_transf_3"/>
    <property type="match status" value="1"/>
</dbReference>
<dbReference type="InterPro" id="IPR017459">
    <property type="entry name" value="Glycosyl_Trfase_fam3_N_dom"/>
</dbReference>
<dbReference type="RefSeq" id="WP_262684058.1">
    <property type="nucleotide sequence ID" value="NZ_JAOQIO010000034.1"/>
</dbReference>
<dbReference type="InterPro" id="IPR000312">
    <property type="entry name" value="Glycosyl_Trfase_fam3"/>
</dbReference>
<reference evidence="8 9" key="1">
    <citation type="submission" date="2022-09" db="EMBL/GenBank/DDBJ databases">
        <authorList>
            <person name="Han X.L."/>
            <person name="Wang Q."/>
            <person name="Lu T."/>
        </authorList>
    </citation>
    <scope>NUCLEOTIDE SEQUENCE [LARGE SCALE GENOMIC DNA]</scope>
    <source>
        <strain evidence="8 9">WQ 127069</strain>
    </source>
</reference>
<dbReference type="Pfam" id="PF02885">
    <property type="entry name" value="Glycos_trans_3N"/>
    <property type="match status" value="1"/>
</dbReference>
<evidence type="ECO:0000256" key="1">
    <source>
        <dbReference type="ARBA" id="ARBA00022676"/>
    </source>
</evidence>
<dbReference type="EMBL" id="JAOQIO010000034">
    <property type="protein sequence ID" value="MCU6792679.1"/>
    <property type="molecule type" value="Genomic_DNA"/>
</dbReference>
<gene>
    <name evidence="8" type="ORF">OB236_11165</name>
</gene>
<evidence type="ECO:0000313" key="9">
    <source>
        <dbReference type="Proteomes" id="UP001652445"/>
    </source>
</evidence>
<keyword evidence="2" id="KW-0808">Transferase</keyword>
<keyword evidence="5" id="KW-0812">Transmembrane</keyword>
<feature type="transmembrane region" description="Helical" evidence="5">
    <location>
        <begin position="90"/>
        <end position="109"/>
    </location>
</feature>
<sequence length="338" mass="37889">MITYLKEVGRGKRGARDLTYEESLEAAEQIINLRATPAQIGAFFMAERIKMESVEELEAFVKICREAAYREPIQEGIDCAGPYDGRNKSFFATFAVSFLLAAAGLPVTLHGTASLPPKWGVTLHDILLEAGITISERTRTEIVTAAKETGVLYVPAEEWCPPLKELRPIREQLGMRTVLNTAEKLIDYSCSPYLVFGVYHNTVFDRLSRLTTQLKYRKSLIVQGTEGSEDLYIDRPTRTYMVENGHASLHVVNPENLGLDTPLPETTWNAAEQLRVTESVLHGDAHIGFTHQVLLNAAYRLHLADRVESVEEGLYTCKAHLESGEAWKVYSKWKAMLS</sequence>
<dbReference type="PANTHER" id="PTHR43285">
    <property type="entry name" value="ANTHRANILATE PHOSPHORIBOSYLTRANSFERASE"/>
    <property type="match status" value="1"/>
</dbReference>
<feature type="domain" description="Glycosyl transferase family 3" evidence="6">
    <location>
        <begin position="89"/>
        <end position="326"/>
    </location>
</feature>
<accession>A0ABT2UDG9</accession>
<dbReference type="SUPFAM" id="SSF52418">
    <property type="entry name" value="Nucleoside phosphorylase/phosphoribosyltransferase catalytic domain"/>
    <property type="match status" value="1"/>
</dbReference>
<keyword evidence="1 8" id="KW-0328">Glycosyltransferase</keyword>
<dbReference type="GO" id="GO:0016757">
    <property type="term" value="F:glycosyltransferase activity"/>
    <property type="evidence" value="ECO:0007669"/>
    <property type="project" value="UniProtKB-KW"/>
</dbReference>
<dbReference type="SUPFAM" id="SSF47648">
    <property type="entry name" value="Nucleoside phosphorylase/phosphoribosyltransferase N-terminal domain"/>
    <property type="match status" value="1"/>
</dbReference>
<evidence type="ECO:0000256" key="3">
    <source>
        <dbReference type="ARBA" id="ARBA00022822"/>
    </source>
</evidence>
<feature type="domain" description="Glycosyl transferase family 3 N-terminal" evidence="7">
    <location>
        <begin position="4"/>
        <end position="68"/>
    </location>
</feature>
<proteinExistence type="predicted"/>
<keyword evidence="5" id="KW-1133">Transmembrane helix</keyword>
<comment type="caution">
    <text evidence="8">The sequence shown here is derived from an EMBL/GenBank/DDBJ whole genome shotgun (WGS) entry which is preliminary data.</text>
</comment>
<evidence type="ECO:0000256" key="2">
    <source>
        <dbReference type="ARBA" id="ARBA00022679"/>
    </source>
</evidence>
<protein>
    <submittedName>
        <fullName evidence="8">Anthranilate phosphoribosyltransferase</fullName>
    </submittedName>
</protein>
<organism evidence="8 9">
    <name type="scientific">Paenibacillus baimaensis</name>
    <dbReference type="NCBI Taxonomy" id="2982185"/>
    <lineage>
        <taxon>Bacteria</taxon>
        <taxon>Bacillati</taxon>
        <taxon>Bacillota</taxon>
        <taxon>Bacilli</taxon>
        <taxon>Bacillales</taxon>
        <taxon>Paenibacillaceae</taxon>
        <taxon>Paenibacillus</taxon>
    </lineage>
</organism>
<dbReference type="Proteomes" id="UP001652445">
    <property type="component" value="Unassembled WGS sequence"/>
</dbReference>
<dbReference type="InterPro" id="IPR035902">
    <property type="entry name" value="Nuc_phospho_transferase"/>
</dbReference>
<dbReference type="Gene3D" id="1.20.970.10">
    <property type="entry name" value="Transferase, Pyrimidine Nucleoside Phosphorylase, Chain C"/>
    <property type="match status" value="1"/>
</dbReference>
<evidence type="ECO:0000256" key="5">
    <source>
        <dbReference type="SAM" id="Phobius"/>
    </source>
</evidence>
<keyword evidence="3" id="KW-0028">Amino-acid biosynthesis</keyword>
<dbReference type="InterPro" id="IPR005940">
    <property type="entry name" value="Anthranilate_Pribosyl_Tfrase"/>
</dbReference>
<keyword evidence="4" id="KW-0057">Aromatic amino acid biosynthesis</keyword>
<evidence type="ECO:0000313" key="8">
    <source>
        <dbReference type="EMBL" id="MCU6792679.1"/>
    </source>
</evidence>
<evidence type="ECO:0000259" key="6">
    <source>
        <dbReference type="Pfam" id="PF00591"/>
    </source>
</evidence>
<keyword evidence="3" id="KW-0822">Tryptophan biosynthesis</keyword>
<keyword evidence="5" id="KW-0472">Membrane</keyword>
<dbReference type="PANTHER" id="PTHR43285:SF2">
    <property type="entry name" value="ANTHRANILATE PHOSPHORIBOSYLTRANSFERASE"/>
    <property type="match status" value="1"/>
</dbReference>
<dbReference type="InterPro" id="IPR036320">
    <property type="entry name" value="Glycosyl_Trfase_fam3_N_dom_sf"/>
</dbReference>